<evidence type="ECO:0000313" key="3">
    <source>
        <dbReference type="Proteomes" id="UP000790096"/>
    </source>
</evidence>
<reference evidence="2 3" key="1">
    <citation type="submission" date="2020-04" db="EMBL/GenBank/DDBJ databases">
        <title>Genome sequencing of Rosenbergiella species.</title>
        <authorList>
            <person name="Alvarez-Perez S."/>
            <person name="Lievens B."/>
        </authorList>
    </citation>
    <scope>NUCLEOTIDE SEQUENCE [LARGE SCALE GENOMIC DNA]</scope>
    <source>
        <strain evidence="2 3">S61</strain>
    </source>
</reference>
<feature type="domain" description="Fimbrial-type adhesion" evidence="1">
    <location>
        <begin position="32"/>
        <end position="175"/>
    </location>
</feature>
<dbReference type="PANTHER" id="PTHR33420">
    <property type="entry name" value="FIMBRIAL SUBUNIT ELFA-RELATED"/>
    <property type="match status" value="1"/>
</dbReference>
<dbReference type="PANTHER" id="PTHR33420:SF4">
    <property type="entry name" value="FIMBRIAL-LIKE PROTEIN FIMF"/>
    <property type="match status" value="1"/>
</dbReference>
<gene>
    <name evidence="2" type="ORF">HH682_09695</name>
</gene>
<dbReference type="InterPro" id="IPR000259">
    <property type="entry name" value="Adhesion_dom_fimbrial"/>
</dbReference>
<comment type="caution">
    <text evidence="2">The sequence shown here is derived from an EMBL/GenBank/DDBJ whole genome shotgun (WGS) entry which is preliminary data.</text>
</comment>
<evidence type="ECO:0000313" key="2">
    <source>
        <dbReference type="EMBL" id="MBT0724702.1"/>
    </source>
</evidence>
<dbReference type="SUPFAM" id="SSF49401">
    <property type="entry name" value="Bacterial adhesins"/>
    <property type="match status" value="1"/>
</dbReference>
<dbReference type="EMBL" id="JABBFR010000011">
    <property type="protein sequence ID" value="MBT0724702.1"/>
    <property type="molecule type" value="Genomic_DNA"/>
</dbReference>
<dbReference type="RefSeq" id="WP_214237358.1">
    <property type="nucleotide sequence ID" value="NZ_JABBFR010000011.1"/>
</dbReference>
<dbReference type="InterPro" id="IPR050263">
    <property type="entry name" value="Bact_Fimbrial_Adh_Pro"/>
</dbReference>
<proteinExistence type="predicted"/>
<dbReference type="InterPro" id="IPR036937">
    <property type="entry name" value="Adhesion_dom_fimbrial_sf"/>
</dbReference>
<organism evidence="2 3">
    <name type="scientific">Rosenbergiella gaditana</name>
    <dbReference type="NCBI Taxonomy" id="2726987"/>
    <lineage>
        <taxon>Bacteria</taxon>
        <taxon>Pseudomonadati</taxon>
        <taxon>Pseudomonadota</taxon>
        <taxon>Gammaproteobacteria</taxon>
        <taxon>Enterobacterales</taxon>
        <taxon>Erwiniaceae</taxon>
        <taxon>Rosenbergiella</taxon>
    </lineage>
</organism>
<name>A0ABS5SX70_9GAMM</name>
<dbReference type="Proteomes" id="UP000790096">
    <property type="component" value="Unassembled WGS sequence"/>
</dbReference>
<accession>A0ABS5SX70</accession>
<dbReference type="InterPro" id="IPR008966">
    <property type="entry name" value="Adhesion_dom_sf"/>
</dbReference>
<keyword evidence="3" id="KW-1185">Reference proteome</keyword>
<sequence>MKVIILRILLLVFAFVQINYSAYAKKLQEININLHGTVVAFSCTVDPADLEKTIDLGHWPTRQLNHPGAKSSSIDWSIRLTDCSGNGVKVNFSGKGDKNDASLLALSSDSTATGIAIELLDESHNRLAINTMSKRTAVDKDGNAVFGFSARYITNTGVVTAGTANADSIFTLTYD</sequence>
<protein>
    <submittedName>
        <fullName evidence="2">Fimbrial protein</fullName>
    </submittedName>
</protein>
<evidence type="ECO:0000259" key="1">
    <source>
        <dbReference type="Pfam" id="PF00419"/>
    </source>
</evidence>
<dbReference type="Gene3D" id="2.60.40.1090">
    <property type="entry name" value="Fimbrial-type adhesion domain"/>
    <property type="match status" value="1"/>
</dbReference>
<dbReference type="Pfam" id="PF00419">
    <property type="entry name" value="Fimbrial"/>
    <property type="match status" value="1"/>
</dbReference>